<evidence type="ECO:0000313" key="3">
    <source>
        <dbReference type="EMBL" id="AYD75894.1"/>
    </source>
</evidence>
<feature type="domain" description="HNH" evidence="2">
    <location>
        <begin position="12"/>
        <end position="55"/>
    </location>
</feature>
<dbReference type="EMBL" id="MG841150">
    <property type="protein sequence ID" value="AYD75894.1"/>
    <property type="molecule type" value="Genomic_DNA"/>
</dbReference>
<name>A0A678W677_9VIRU</name>
<dbReference type="Pfam" id="PF01844">
    <property type="entry name" value="HNH"/>
    <property type="match status" value="1"/>
</dbReference>
<protein>
    <submittedName>
        <fullName evidence="3">Putative HNH endonuclease</fullName>
    </submittedName>
</protein>
<sequence length="79" mass="8818">MRLTHLSEHPLCVMCMEEGRVQSGNVVDHVIPHRGDLALFYDAENFQTLCKRHHDGAKQRAEKGGRSGAVSFDGTPEGW</sequence>
<dbReference type="GO" id="GO:0003676">
    <property type="term" value="F:nucleic acid binding"/>
    <property type="evidence" value="ECO:0007669"/>
    <property type="project" value="InterPro"/>
</dbReference>
<dbReference type="CDD" id="cd00085">
    <property type="entry name" value="HNHc"/>
    <property type="match status" value="1"/>
</dbReference>
<dbReference type="GO" id="GO:0008270">
    <property type="term" value="F:zinc ion binding"/>
    <property type="evidence" value="ECO:0007669"/>
    <property type="project" value="InterPro"/>
</dbReference>
<reference evidence="3" key="1">
    <citation type="submission" date="2018-01" db="EMBL/GenBank/DDBJ databases">
        <title>A diatom virus reveals a new lineage of giant single stranded DNA viruses originating from double stranded DNA phage.</title>
        <authorList>
            <person name="Carlson M.C.G."/>
            <person name="Frischkorn K.R."/>
            <person name="Brumfield S."/>
            <person name="Rocap G."/>
        </authorList>
    </citation>
    <scope>NUCLEOTIDE SEQUENCE</scope>
    <source>
        <strain evidence="3">PmDNAV1</strain>
    </source>
</reference>
<dbReference type="InterPro" id="IPR002711">
    <property type="entry name" value="HNH"/>
</dbReference>
<organism evidence="3">
    <name type="scientific">Pseudo-nitzschia multiseries DNA virus</name>
    <dbReference type="NCBI Taxonomy" id="2364897"/>
    <lineage>
        <taxon>Viruses</taxon>
    </lineage>
</organism>
<evidence type="ECO:0000259" key="2">
    <source>
        <dbReference type="Pfam" id="PF01844"/>
    </source>
</evidence>
<keyword evidence="3" id="KW-0378">Hydrolase</keyword>
<evidence type="ECO:0000256" key="1">
    <source>
        <dbReference type="SAM" id="MobiDB-lite"/>
    </source>
</evidence>
<keyword evidence="3" id="KW-0540">Nuclease</keyword>
<proteinExistence type="predicted"/>
<feature type="region of interest" description="Disordered" evidence="1">
    <location>
        <begin position="57"/>
        <end position="79"/>
    </location>
</feature>
<keyword evidence="3" id="KW-0255">Endonuclease</keyword>
<accession>A0A678W677</accession>
<dbReference type="InterPro" id="IPR003615">
    <property type="entry name" value="HNH_nuc"/>
</dbReference>
<gene>
    <name evidence="3" type="ORF">PmDNAV1_gp10</name>
</gene>
<dbReference type="GO" id="GO:0004519">
    <property type="term" value="F:endonuclease activity"/>
    <property type="evidence" value="ECO:0007669"/>
    <property type="project" value="UniProtKB-KW"/>
</dbReference>